<dbReference type="Proteomes" id="UP000194450">
    <property type="component" value="Unassembled WGS sequence"/>
</dbReference>
<proteinExistence type="predicted"/>
<evidence type="ECO:0000259" key="2">
    <source>
        <dbReference type="Pfam" id="PF07995"/>
    </source>
</evidence>
<evidence type="ECO:0000313" key="3">
    <source>
        <dbReference type="EMBL" id="SMQ57862.1"/>
    </source>
</evidence>
<reference evidence="4" key="1">
    <citation type="submission" date="2017-04" db="EMBL/GenBank/DDBJ databases">
        <authorList>
            <person name="Varghese N."/>
            <person name="Submissions S."/>
        </authorList>
    </citation>
    <scope>NUCLEOTIDE SEQUENCE [LARGE SCALE GENOMIC DNA]</scope>
</reference>
<gene>
    <name evidence="3" type="ORF">SAMN06297229_0015</name>
</gene>
<name>A0A1Y6EB66_9GAMM</name>
<organism evidence="3 4">
    <name type="scientific">Pseudidiomarina planktonica</name>
    <dbReference type="NCBI Taxonomy" id="1323738"/>
    <lineage>
        <taxon>Bacteria</taxon>
        <taxon>Pseudomonadati</taxon>
        <taxon>Pseudomonadota</taxon>
        <taxon>Gammaproteobacteria</taxon>
        <taxon>Alteromonadales</taxon>
        <taxon>Idiomarinaceae</taxon>
        <taxon>Pseudidiomarina</taxon>
    </lineage>
</organism>
<dbReference type="PANTHER" id="PTHR19328:SF75">
    <property type="entry name" value="ALDOSE SUGAR DEHYDROGENASE YLII"/>
    <property type="match status" value="1"/>
</dbReference>
<dbReference type="Gene3D" id="2.120.10.30">
    <property type="entry name" value="TolB, C-terminal domain"/>
    <property type="match status" value="1"/>
</dbReference>
<evidence type="ECO:0000256" key="1">
    <source>
        <dbReference type="SAM" id="SignalP"/>
    </source>
</evidence>
<keyword evidence="4" id="KW-1185">Reference proteome</keyword>
<dbReference type="PANTHER" id="PTHR19328">
    <property type="entry name" value="HEDGEHOG-INTERACTING PROTEIN"/>
    <property type="match status" value="1"/>
</dbReference>
<keyword evidence="1" id="KW-0732">Signal</keyword>
<dbReference type="InterPro" id="IPR012938">
    <property type="entry name" value="Glc/Sorbosone_DH"/>
</dbReference>
<evidence type="ECO:0000313" key="4">
    <source>
        <dbReference type="Proteomes" id="UP000194450"/>
    </source>
</evidence>
<sequence length="381" mass="42091">MKTSLLALSLSALVATAAMPALAQSDTIETERHDVQLHTITDGLENPWGMTFISNTEVLVTERPGHLRRVSLDGTVSEPLSGVPAVDARNQGGLLDVAVDPDFANNSYIYISYAEPNPDNDKENSTAVARAKLDGNALTDVEVIFQQYPKYESTGHFGSRLVFSPEGHLYITLGDRQTRKDASQELDTHIGKTVRIWPDGSVPEDNPFVNKDGALPEIWSYGNRNVQGAALHPETKELWASEHGPRGGDEINIIRAGNNYGWPDASYGINYDGSILTEHTHLEGAEQPHYYWVPSIATAGIMFYTGDKFPEWQGDLFVGALRDRHVARLDLEGERVMHEETLLKGDIEQRVRAITQGPDGYIYLLTDDPDGRLVQVKPAND</sequence>
<accession>A0A1Y6EB66</accession>
<feature type="chain" id="PRO_5010993058" evidence="1">
    <location>
        <begin position="24"/>
        <end position="381"/>
    </location>
</feature>
<dbReference type="EMBL" id="FXWH01000001">
    <property type="protein sequence ID" value="SMQ57862.1"/>
    <property type="molecule type" value="Genomic_DNA"/>
</dbReference>
<dbReference type="AlphaFoldDB" id="A0A1Y6EB66"/>
<protein>
    <submittedName>
        <fullName evidence="3">Glucose/arabinose dehydrogenase, beta-propeller fold</fullName>
    </submittedName>
</protein>
<dbReference type="InterPro" id="IPR011041">
    <property type="entry name" value="Quinoprot_gluc/sorb_DH_b-prop"/>
</dbReference>
<dbReference type="SUPFAM" id="SSF50952">
    <property type="entry name" value="Soluble quinoprotein glucose dehydrogenase"/>
    <property type="match status" value="1"/>
</dbReference>
<feature type="domain" description="Glucose/Sorbosone dehydrogenase" evidence="2">
    <location>
        <begin position="44"/>
        <end position="374"/>
    </location>
</feature>
<dbReference type="RefSeq" id="WP_086433229.1">
    <property type="nucleotide sequence ID" value="NZ_FXWH01000001.1"/>
</dbReference>
<feature type="signal peptide" evidence="1">
    <location>
        <begin position="1"/>
        <end position="23"/>
    </location>
</feature>
<dbReference type="InterPro" id="IPR011042">
    <property type="entry name" value="6-blade_b-propeller_TolB-like"/>
</dbReference>
<dbReference type="Pfam" id="PF07995">
    <property type="entry name" value="GSDH"/>
    <property type="match status" value="1"/>
</dbReference>
<dbReference type="OrthoDB" id="9770043at2"/>